<accession>A0A2U1Q988</accession>
<proteinExistence type="predicted"/>
<dbReference type="PANTHER" id="PTHR31400">
    <property type="entry name" value="GUANYLYL CYCLASE DOMAIN CONTAINING PROTEIN 1 GUCD1"/>
    <property type="match status" value="1"/>
</dbReference>
<evidence type="ECO:0000313" key="2">
    <source>
        <dbReference type="Proteomes" id="UP000245207"/>
    </source>
</evidence>
<sequence>MLRSSVLVTPLGALQGRGLDLPTRRRRIAKAEIMRAAENEEATGWKKQGEKSQASAQRGGVALSLAASRGLSNGITISEPDSEARWMAGNSRSSVFGIRQTMSMHGNVVFLILVGRLVTGVGGSFCSIPCTHNWRSCDAPSIWETLAQRQMVHSAFTIGAAECRIQTSRPKADVREEDDDDMSWAALFNFGSRNGNLGRSHFVKVPHIRQLRSWDCGLACVLMVLKTLGLNHYDLQDLEELCRTTSIWDLAYLLRKLSIRFLFFTVTIGANPDFSVETFYKEQLANDIGRVDMLFQRSIEEGIKIEHRSIKGEEIIILILSGKYIVIALVDQCILSQPWREDVRMPRIYEGTATYTGHYVVICGYDAHTDEFEIRDPASPRESDRISAKCLEEARKSYGTDEDILLVSLANTNI</sequence>
<reference evidence="1 2" key="1">
    <citation type="journal article" date="2018" name="Mol. Plant">
        <title>The genome of Artemisia annua provides insight into the evolution of Asteraceae family and artemisinin biosynthesis.</title>
        <authorList>
            <person name="Shen Q."/>
            <person name="Zhang L."/>
            <person name="Liao Z."/>
            <person name="Wang S."/>
            <person name="Yan T."/>
            <person name="Shi P."/>
            <person name="Liu M."/>
            <person name="Fu X."/>
            <person name="Pan Q."/>
            <person name="Wang Y."/>
            <person name="Lv Z."/>
            <person name="Lu X."/>
            <person name="Zhang F."/>
            <person name="Jiang W."/>
            <person name="Ma Y."/>
            <person name="Chen M."/>
            <person name="Hao X."/>
            <person name="Li L."/>
            <person name="Tang Y."/>
            <person name="Lv G."/>
            <person name="Zhou Y."/>
            <person name="Sun X."/>
            <person name="Brodelius P.E."/>
            <person name="Rose J.K.C."/>
            <person name="Tang K."/>
        </authorList>
    </citation>
    <scope>NUCLEOTIDE SEQUENCE [LARGE SCALE GENOMIC DNA]</scope>
    <source>
        <strain evidence="2">cv. Huhao1</strain>
        <tissue evidence="1">Leaf</tissue>
    </source>
</reference>
<dbReference type="OrthoDB" id="206796at2759"/>
<protein>
    <submittedName>
        <fullName evidence="1">Guanylyl cyclase 1</fullName>
    </submittedName>
</protein>
<keyword evidence="2" id="KW-1185">Reference proteome</keyword>
<dbReference type="EMBL" id="PKPP01000305">
    <property type="protein sequence ID" value="PWA94568.1"/>
    <property type="molecule type" value="Genomic_DNA"/>
</dbReference>
<dbReference type="Proteomes" id="UP000245207">
    <property type="component" value="Unassembled WGS sequence"/>
</dbReference>
<dbReference type="InterPro" id="IPR018616">
    <property type="entry name" value="GUCD1"/>
</dbReference>
<organism evidence="1 2">
    <name type="scientific">Artemisia annua</name>
    <name type="common">Sweet wormwood</name>
    <dbReference type="NCBI Taxonomy" id="35608"/>
    <lineage>
        <taxon>Eukaryota</taxon>
        <taxon>Viridiplantae</taxon>
        <taxon>Streptophyta</taxon>
        <taxon>Embryophyta</taxon>
        <taxon>Tracheophyta</taxon>
        <taxon>Spermatophyta</taxon>
        <taxon>Magnoliopsida</taxon>
        <taxon>eudicotyledons</taxon>
        <taxon>Gunneridae</taxon>
        <taxon>Pentapetalae</taxon>
        <taxon>asterids</taxon>
        <taxon>campanulids</taxon>
        <taxon>Asterales</taxon>
        <taxon>Asteraceae</taxon>
        <taxon>Asteroideae</taxon>
        <taxon>Anthemideae</taxon>
        <taxon>Artemisiinae</taxon>
        <taxon>Artemisia</taxon>
    </lineage>
</organism>
<dbReference type="AlphaFoldDB" id="A0A2U1Q988"/>
<dbReference type="Pfam" id="PF09778">
    <property type="entry name" value="Guanylate_cyc_2"/>
    <property type="match status" value="1"/>
</dbReference>
<evidence type="ECO:0000313" key="1">
    <source>
        <dbReference type="EMBL" id="PWA94568.1"/>
    </source>
</evidence>
<gene>
    <name evidence="1" type="ORF">CTI12_AA059730</name>
</gene>
<name>A0A2U1Q988_ARTAN</name>
<dbReference type="Gene3D" id="3.90.70.10">
    <property type="entry name" value="Cysteine proteinases"/>
    <property type="match status" value="1"/>
</dbReference>
<comment type="caution">
    <text evidence="1">The sequence shown here is derived from an EMBL/GenBank/DDBJ whole genome shotgun (WGS) entry which is preliminary data.</text>
</comment>
<dbReference type="PANTHER" id="PTHR31400:SF1">
    <property type="entry name" value="PROTEIN GUCD1"/>
    <property type="match status" value="1"/>
</dbReference>